<dbReference type="HAMAP" id="MF_00201">
    <property type="entry name" value="RecO"/>
    <property type="match status" value="1"/>
</dbReference>
<dbReference type="AlphaFoldDB" id="A0A7C4PW80"/>
<evidence type="ECO:0000256" key="2">
    <source>
        <dbReference type="ARBA" id="ARBA00021310"/>
    </source>
</evidence>
<gene>
    <name evidence="7 9" type="primary">recO</name>
    <name evidence="9" type="ORF">ENT17_02185</name>
</gene>
<evidence type="ECO:0000259" key="8">
    <source>
        <dbReference type="Pfam" id="PF11967"/>
    </source>
</evidence>
<dbReference type="GO" id="GO:0006310">
    <property type="term" value="P:DNA recombination"/>
    <property type="evidence" value="ECO:0007669"/>
    <property type="project" value="UniProtKB-UniRule"/>
</dbReference>
<dbReference type="Gene3D" id="1.20.1440.120">
    <property type="entry name" value="Recombination protein O, C-terminal domain"/>
    <property type="match status" value="1"/>
</dbReference>
<feature type="domain" description="DNA replication/recombination mediator RecO N-terminal" evidence="8">
    <location>
        <begin position="8"/>
        <end position="83"/>
    </location>
</feature>
<dbReference type="NCBIfam" id="TIGR00613">
    <property type="entry name" value="reco"/>
    <property type="match status" value="1"/>
</dbReference>
<dbReference type="SUPFAM" id="SSF57863">
    <property type="entry name" value="ArfGap/RecO-like zinc finger"/>
    <property type="match status" value="1"/>
</dbReference>
<keyword evidence="5 7" id="KW-0234">DNA repair</keyword>
<organism evidence="9">
    <name type="scientific">Bellilinea caldifistulae</name>
    <dbReference type="NCBI Taxonomy" id="360411"/>
    <lineage>
        <taxon>Bacteria</taxon>
        <taxon>Bacillati</taxon>
        <taxon>Chloroflexota</taxon>
        <taxon>Anaerolineae</taxon>
        <taxon>Anaerolineales</taxon>
        <taxon>Anaerolineaceae</taxon>
        <taxon>Bellilinea</taxon>
    </lineage>
</organism>
<dbReference type="Pfam" id="PF11967">
    <property type="entry name" value="RecO_N"/>
    <property type="match status" value="1"/>
</dbReference>
<comment type="caution">
    <text evidence="9">The sequence shown here is derived from an EMBL/GenBank/DDBJ whole genome shotgun (WGS) entry which is preliminary data.</text>
</comment>
<evidence type="ECO:0000256" key="4">
    <source>
        <dbReference type="ARBA" id="ARBA00023172"/>
    </source>
</evidence>
<dbReference type="InterPro" id="IPR003717">
    <property type="entry name" value="RecO"/>
</dbReference>
<proteinExistence type="inferred from homology"/>
<comment type="similarity">
    <text evidence="1 7">Belongs to the RecO family.</text>
</comment>
<dbReference type="PANTHER" id="PTHR33991">
    <property type="entry name" value="DNA REPAIR PROTEIN RECO"/>
    <property type="match status" value="1"/>
</dbReference>
<evidence type="ECO:0000256" key="6">
    <source>
        <dbReference type="ARBA" id="ARBA00033409"/>
    </source>
</evidence>
<name>A0A7C4PW80_9CHLR</name>
<dbReference type="EMBL" id="DSXR01000030">
    <property type="protein sequence ID" value="HGS86405.1"/>
    <property type="molecule type" value="Genomic_DNA"/>
</dbReference>
<dbReference type="GO" id="GO:0006302">
    <property type="term" value="P:double-strand break repair"/>
    <property type="evidence" value="ECO:0007669"/>
    <property type="project" value="TreeGrafter"/>
</dbReference>
<reference evidence="9" key="1">
    <citation type="journal article" date="2020" name="mSystems">
        <title>Genome- and Community-Level Interaction Insights into Carbon Utilization and Element Cycling Functions of Hydrothermarchaeota in Hydrothermal Sediment.</title>
        <authorList>
            <person name="Zhou Z."/>
            <person name="Liu Y."/>
            <person name="Xu W."/>
            <person name="Pan J."/>
            <person name="Luo Z.H."/>
            <person name="Li M."/>
        </authorList>
    </citation>
    <scope>NUCLEOTIDE SEQUENCE [LARGE SCALE GENOMIC DNA]</scope>
    <source>
        <strain evidence="9">SpSt-556</strain>
    </source>
</reference>
<dbReference type="PANTHER" id="PTHR33991:SF1">
    <property type="entry name" value="DNA REPAIR PROTEIN RECO"/>
    <property type="match status" value="1"/>
</dbReference>
<sequence>MPPAERTLRVEAIVLRHSDWGEADRLLSLFTREEGKLRAIAKGVRRLRSRKAGHLEPFTRVKLMLAHGRDLWIVTQAETVAAYLTLREDLERIAHASYAVELLDRFTYEEGANRPLFDLLAITLQRLDEGQPPFTLLRYYELRLLDLLGFRPELFRCVGCGDEIQPQDQFFSPLLGGVLCPRCGSQDASARPISVNALRFLRHFQRSTYAEATRAVIPVPVQQEMETRMQDYLTYYLERGLNTPAFLRAVRRRKTD</sequence>
<evidence type="ECO:0000256" key="1">
    <source>
        <dbReference type="ARBA" id="ARBA00007452"/>
    </source>
</evidence>
<dbReference type="InterPro" id="IPR022572">
    <property type="entry name" value="DNA_rep/recomb_RecO_N"/>
</dbReference>
<keyword evidence="4 7" id="KW-0233">DNA recombination</keyword>
<dbReference type="Pfam" id="PF02565">
    <property type="entry name" value="RecO_C"/>
    <property type="match status" value="1"/>
</dbReference>
<dbReference type="InterPro" id="IPR037278">
    <property type="entry name" value="ARFGAP/RecO"/>
</dbReference>
<protein>
    <recommendedName>
        <fullName evidence="2 7">DNA repair protein RecO</fullName>
    </recommendedName>
    <alternativeName>
        <fullName evidence="6 7">Recombination protein O</fullName>
    </alternativeName>
</protein>
<dbReference type="Gene3D" id="2.40.50.140">
    <property type="entry name" value="Nucleic acid-binding proteins"/>
    <property type="match status" value="1"/>
</dbReference>
<dbReference type="InterPro" id="IPR012340">
    <property type="entry name" value="NA-bd_OB-fold"/>
</dbReference>
<accession>A0A7C4PW80</accession>
<evidence type="ECO:0000313" key="9">
    <source>
        <dbReference type="EMBL" id="HGS86405.1"/>
    </source>
</evidence>
<evidence type="ECO:0000256" key="7">
    <source>
        <dbReference type="HAMAP-Rule" id="MF_00201"/>
    </source>
</evidence>
<comment type="function">
    <text evidence="7">Involved in DNA repair and RecF pathway recombination.</text>
</comment>
<dbReference type="GO" id="GO:0043590">
    <property type="term" value="C:bacterial nucleoid"/>
    <property type="evidence" value="ECO:0007669"/>
    <property type="project" value="TreeGrafter"/>
</dbReference>
<dbReference type="SUPFAM" id="SSF50249">
    <property type="entry name" value="Nucleic acid-binding proteins"/>
    <property type="match status" value="1"/>
</dbReference>
<evidence type="ECO:0000256" key="5">
    <source>
        <dbReference type="ARBA" id="ARBA00023204"/>
    </source>
</evidence>
<keyword evidence="3 7" id="KW-0227">DNA damage</keyword>
<dbReference type="InterPro" id="IPR042242">
    <property type="entry name" value="RecO_C"/>
</dbReference>
<evidence type="ECO:0000256" key="3">
    <source>
        <dbReference type="ARBA" id="ARBA00022763"/>
    </source>
</evidence>